<sequence length="100" mass="11749">MMIAVKFEAEVQNGMIKIPKEYENLESMQIEVVAKVLDENKKDAHSSISEPDNRELISDDYLMKNWRDLVAEGLSKYDEAYYQSDQYADDRGQYLAEKYR</sequence>
<dbReference type="EMBL" id="CP036313">
    <property type="protein sequence ID" value="QBH14102.1"/>
    <property type="molecule type" value="Genomic_DNA"/>
</dbReference>
<keyword evidence="2" id="KW-1185">Reference proteome</keyword>
<evidence type="ECO:0000313" key="1">
    <source>
        <dbReference type="EMBL" id="QBH14102.1"/>
    </source>
</evidence>
<dbReference type="RefSeq" id="WP_131072080.1">
    <property type="nucleotide sequence ID" value="NZ_CP036313.1"/>
</dbReference>
<name>A0ABX5RHF6_9BACT</name>
<proteinExistence type="predicted"/>
<accession>A0ABX5RHF6</accession>
<dbReference type="Proteomes" id="UP000293902">
    <property type="component" value="Chromosome"/>
</dbReference>
<protein>
    <submittedName>
        <fullName evidence="1">Uncharacterized protein</fullName>
    </submittedName>
</protein>
<organism evidence="1 2">
    <name type="scientific">Desulfobacter hydrogenophilus</name>
    <dbReference type="NCBI Taxonomy" id="2291"/>
    <lineage>
        <taxon>Bacteria</taxon>
        <taxon>Pseudomonadati</taxon>
        <taxon>Thermodesulfobacteriota</taxon>
        <taxon>Desulfobacteria</taxon>
        <taxon>Desulfobacterales</taxon>
        <taxon>Desulfobacteraceae</taxon>
        <taxon>Desulfobacter</taxon>
    </lineage>
</organism>
<gene>
    <name evidence="1" type="ORF">EYB58_14930</name>
</gene>
<reference evidence="1 2" key="1">
    <citation type="submission" date="2019-02" db="EMBL/GenBank/DDBJ databases">
        <title>Complete genome sequence of Desulfobacter hydrogenophilus AcRS1.</title>
        <authorList>
            <person name="Marietou A."/>
            <person name="Lund M.B."/>
            <person name="Marshall I.P.G."/>
            <person name="Schreiber L."/>
            <person name="Jorgensen B."/>
        </authorList>
    </citation>
    <scope>NUCLEOTIDE SEQUENCE [LARGE SCALE GENOMIC DNA]</scope>
    <source>
        <strain evidence="1 2">AcRS1</strain>
    </source>
</reference>
<evidence type="ECO:0000313" key="2">
    <source>
        <dbReference type="Proteomes" id="UP000293902"/>
    </source>
</evidence>